<evidence type="ECO:0000256" key="4">
    <source>
        <dbReference type="ARBA" id="ARBA00023163"/>
    </source>
</evidence>
<dbReference type="GO" id="GO:0000160">
    <property type="term" value="P:phosphorelay signal transduction system"/>
    <property type="evidence" value="ECO:0007669"/>
    <property type="project" value="InterPro"/>
</dbReference>
<dbReference type="PANTHER" id="PTHR43214">
    <property type="entry name" value="TWO-COMPONENT RESPONSE REGULATOR"/>
    <property type="match status" value="1"/>
</dbReference>
<dbReference type="Pfam" id="PF00196">
    <property type="entry name" value="GerE"/>
    <property type="match status" value="1"/>
</dbReference>
<feature type="domain" description="HTH luxR-type" evidence="6">
    <location>
        <begin position="145"/>
        <end position="210"/>
    </location>
</feature>
<organism evidence="8 9">
    <name type="scientific">Flavobacterium restrictum</name>
    <dbReference type="NCBI Taxonomy" id="2594428"/>
    <lineage>
        <taxon>Bacteria</taxon>
        <taxon>Pseudomonadati</taxon>
        <taxon>Bacteroidota</taxon>
        <taxon>Flavobacteriia</taxon>
        <taxon>Flavobacteriales</taxon>
        <taxon>Flavobacteriaceae</taxon>
        <taxon>Flavobacterium</taxon>
    </lineage>
</organism>
<dbReference type="SUPFAM" id="SSF46894">
    <property type="entry name" value="C-terminal effector domain of the bipartite response regulators"/>
    <property type="match status" value="1"/>
</dbReference>
<dbReference type="CDD" id="cd17535">
    <property type="entry name" value="REC_NarL-like"/>
    <property type="match status" value="1"/>
</dbReference>
<keyword evidence="2" id="KW-0805">Transcription regulation</keyword>
<accession>A0A553DU14</accession>
<evidence type="ECO:0000313" key="9">
    <source>
        <dbReference type="Proteomes" id="UP000316371"/>
    </source>
</evidence>
<dbReference type="EMBL" id="VJZT01000017">
    <property type="protein sequence ID" value="TRX36251.1"/>
    <property type="molecule type" value="Genomic_DNA"/>
</dbReference>
<evidence type="ECO:0000256" key="1">
    <source>
        <dbReference type="ARBA" id="ARBA00022553"/>
    </source>
</evidence>
<dbReference type="Gene3D" id="3.40.50.2300">
    <property type="match status" value="1"/>
</dbReference>
<dbReference type="SMART" id="SM00448">
    <property type="entry name" value="REC"/>
    <property type="match status" value="1"/>
</dbReference>
<dbReference type="InterPro" id="IPR016032">
    <property type="entry name" value="Sig_transdc_resp-reg_C-effctor"/>
</dbReference>
<evidence type="ECO:0000256" key="3">
    <source>
        <dbReference type="ARBA" id="ARBA00023125"/>
    </source>
</evidence>
<keyword evidence="9" id="KW-1185">Reference proteome</keyword>
<gene>
    <name evidence="8" type="ORF">FNW21_13890</name>
</gene>
<dbReference type="PROSITE" id="PS50110">
    <property type="entry name" value="RESPONSE_REGULATORY"/>
    <property type="match status" value="1"/>
</dbReference>
<dbReference type="PANTHER" id="PTHR43214:SF41">
    <property type="entry name" value="NITRATE_NITRITE RESPONSE REGULATOR PROTEIN NARP"/>
    <property type="match status" value="1"/>
</dbReference>
<dbReference type="Gene3D" id="1.10.10.10">
    <property type="entry name" value="Winged helix-like DNA-binding domain superfamily/Winged helix DNA-binding domain"/>
    <property type="match status" value="1"/>
</dbReference>
<dbReference type="InterPro" id="IPR058245">
    <property type="entry name" value="NreC/VraR/RcsB-like_REC"/>
</dbReference>
<dbReference type="InterPro" id="IPR001789">
    <property type="entry name" value="Sig_transdc_resp-reg_receiver"/>
</dbReference>
<dbReference type="AlphaFoldDB" id="A0A553DU14"/>
<dbReference type="Proteomes" id="UP000316371">
    <property type="component" value="Unassembled WGS sequence"/>
</dbReference>
<dbReference type="PROSITE" id="PS50043">
    <property type="entry name" value="HTH_LUXR_2"/>
    <property type="match status" value="1"/>
</dbReference>
<dbReference type="SMART" id="SM00421">
    <property type="entry name" value="HTH_LUXR"/>
    <property type="match status" value="1"/>
</dbReference>
<dbReference type="SUPFAM" id="SSF52172">
    <property type="entry name" value="CheY-like"/>
    <property type="match status" value="1"/>
</dbReference>
<comment type="caution">
    <text evidence="8">The sequence shown here is derived from an EMBL/GenBank/DDBJ whole genome shotgun (WGS) entry which is preliminary data.</text>
</comment>
<sequence length="212" mass="24313">MKKTIVIVDDHILIAKALQSIITNFSQFEVLYECQNGKELQEIFAVKTNVPNVVLLDISMPIMNGFETAKWLKENHPNVLIMALSMQDDEQSLIKMIKNGAKGYLLKNAHPAELENALNLLLKNGYYYPDWAVNRLFANINNTSSNEVEICFSDREKEFLKYTITELTYKEIADKMCCSPRTVEGYRDNLFEKLELKSRVGLAVYAMKNGFI</sequence>
<proteinExistence type="predicted"/>
<dbReference type="InterPro" id="IPR039420">
    <property type="entry name" value="WalR-like"/>
</dbReference>
<evidence type="ECO:0000256" key="5">
    <source>
        <dbReference type="PROSITE-ProRule" id="PRU00169"/>
    </source>
</evidence>
<dbReference type="CDD" id="cd06170">
    <property type="entry name" value="LuxR_C_like"/>
    <property type="match status" value="1"/>
</dbReference>
<evidence type="ECO:0000313" key="8">
    <source>
        <dbReference type="EMBL" id="TRX36251.1"/>
    </source>
</evidence>
<reference evidence="8 9" key="1">
    <citation type="submission" date="2019-07" db="EMBL/GenBank/DDBJ databases">
        <title>Novel species of Flavobacterium.</title>
        <authorList>
            <person name="Liu Q."/>
            <person name="Xin Y.-H."/>
        </authorList>
    </citation>
    <scope>NUCLEOTIDE SEQUENCE [LARGE SCALE GENOMIC DNA]</scope>
    <source>
        <strain evidence="8 9">LB1R34</strain>
    </source>
</reference>
<dbReference type="InterPro" id="IPR011006">
    <property type="entry name" value="CheY-like_superfamily"/>
</dbReference>
<keyword evidence="4" id="KW-0804">Transcription</keyword>
<dbReference type="GO" id="GO:0003677">
    <property type="term" value="F:DNA binding"/>
    <property type="evidence" value="ECO:0007669"/>
    <property type="project" value="UniProtKB-KW"/>
</dbReference>
<name>A0A553DU14_9FLAO</name>
<dbReference type="Pfam" id="PF00072">
    <property type="entry name" value="Response_reg"/>
    <property type="match status" value="1"/>
</dbReference>
<keyword evidence="3" id="KW-0238">DNA-binding</keyword>
<dbReference type="RefSeq" id="WP_144257356.1">
    <property type="nucleotide sequence ID" value="NZ_VJZT01000017.1"/>
</dbReference>
<dbReference type="GO" id="GO:0006355">
    <property type="term" value="P:regulation of DNA-templated transcription"/>
    <property type="evidence" value="ECO:0007669"/>
    <property type="project" value="InterPro"/>
</dbReference>
<feature type="domain" description="Response regulatory" evidence="7">
    <location>
        <begin position="4"/>
        <end position="122"/>
    </location>
</feature>
<dbReference type="InterPro" id="IPR036388">
    <property type="entry name" value="WH-like_DNA-bd_sf"/>
</dbReference>
<dbReference type="InterPro" id="IPR000792">
    <property type="entry name" value="Tscrpt_reg_LuxR_C"/>
</dbReference>
<keyword evidence="1 5" id="KW-0597">Phosphoprotein</keyword>
<evidence type="ECO:0000259" key="6">
    <source>
        <dbReference type="PROSITE" id="PS50043"/>
    </source>
</evidence>
<protein>
    <submittedName>
        <fullName evidence="8">Response regulator transcription factor</fullName>
    </submittedName>
</protein>
<evidence type="ECO:0000256" key="2">
    <source>
        <dbReference type="ARBA" id="ARBA00023015"/>
    </source>
</evidence>
<dbReference type="OrthoDB" id="9797341at2"/>
<feature type="modified residue" description="4-aspartylphosphate" evidence="5">
    <location>
        <position position="57"/>
    </location>
</feature>
<evidence type="ECO:0000259" key="7">
    <source>
        <dbReference type="PROSITE" id="PS50110"/>
    </source>
</evidence>